<keyword evidence="2" id="KW-0560">Oxidoreductase</keyword>
<dbReference type="InterPro" id="IPR002347">
    <property type="entry name" value="SDR_fam"/>
</dbReference>
<dbReference type="SUPFAM" id="SSF51735">
    <property type="entry name" value="NAD(P)-binding Rossmann-fold domains"/>
    <property type="match status" value="1"/>
</dbReference>
<sequence>MSLYAAAHANPRGPGDARPTATQIVRDAGLEGKLTGKVIVITGATSGIGFDTARALSTTGATLFITVRDIKKAKAILGELLERGQTLLIKMDNTSLASVRTAAAVILAKSNGQANELINNGGIMGITDLRLTEDGHEIHFATHHLSHFLLFQLLKTALIASSTSDFPSRVVNVTSSAHRVCPLPESDNYDFQKGGYTFLLAYAQSKLATVYMANEIERRYGHKGLHATSVQPGGVRTNITRHIGSEVIGKMLRVEKLGLLLKSPEQGAATTVFAAVGKEWANKGGRYLEDCNAAERGEDDHDALGIGYVQHTYDPVNENRLWKDSLRMALIASQYGRNDAIGSNLVRLNSCYRKPGFLDASNAPWFDGYFAAGLTISPDQAMSHPANIAWATILLYQANHGALRCRAECVCGSDAEIAIQYACSASVRGRASLEFISKQLYRAFSALHASLALELQATKVEIWGTEDIRSQAAYTVYEIRHGIPARGQFSHAFTEE</sequence>
<protein>
    <submittedName>
        <fullName evidence="3">Short-chain dehydrogenase/reductase-like protein</fullName>
    </submittedName>
</protein>
<comment type="caution">
    <text evidence="3">The sequence shown here is derived from an EMBL/GenBank/DDBJ whole genome shotgun (WGS) entry which is preliminary data.</text>
</comment>
<dbReference type="Gene3D" id="3.40.50.720">
    <property type="entry name" value="NAD(P)-binding Rossmann-like Domain"/>
    <property type="match status" value="1"/>
</dbReference>
<dbReference type="PRINTS" id="PR00081">
    <property type="entry name" value="GDHRDH"/>
</dbReference>
<comment type="similarity">
    <text evidence="1">Belongs to the short-chain dehydrogenases/reductases (SDR) family.</text>
</comment>
<gene>
    <name evidence="3" type="ORF">SUNI508_07709</name>
</gene>
<accession>A0ABR2UVU6</accession>
<dbReference type="PANTHER" id="PTHR24320">
    <property type="entry name" value="RETINOL DEHYDROGENASE"/>
    <property type="match status" value="1"/>
</dbReference>
<dbReference type="Pfam" id="PF00106">
    <property type="entry name" value="adh_short"/>
    <property type="match status" value="1"/>
</dbReference>
<evidence type="ECO:0000313" key="3">
    <source>
        <dbReference type="EMBL" id="KAK9418689.1"/>
    </source>
</evidence>
<dbReference type="PANTHER" id="PTHR24320:SF272">
    <property type="entry name" value="NAD(P)-BINDING ROSSMANN-FOLD SUPERFAMILY PROTEIN"/>
    <property type="match status" value="1"/>
</dbReference>
<evidence type="ECO:0000256" key="1">
    <source>
        <dbReference type="ARBA" id="ARBA00006484"/>
    </source>
</evidence>
<dbReference type="Proteomes" id="UP001408356">
    <property type="component" value="Unassembled WGS sequence"/>
</dbReference>
<evidence type="ECO:0000313" key="4">
    <source>
        <dbReference type="Proteomes" id="UP001408356"/>
    </source>
</evidence>
<name>A0ABR2UVU6_9PEZI</name>
<proteinExistence type="inferred from homology"/>
<organism evidence="3 4">
    <name type="scientific">Seiridium unicorne</name>
    <dbReference type="NCBI Taxonomy" id="138068"/>
    <lineage>
        <taxon>Eukaryota</taxon>
        <taxon>Fungi</taxon>
        <taxon>Dikarya</taxon>
        <taxon>Ascomycota</taxon>
        <taxon>Pezizomycotina</taxon>
        <taxon>Sordariomycetes</taxon>
        <taxon>Xylariomycetidae</taxon>
        <taxon>Amphisphaeriales</taxon>
        <taxon>Sporocadaceae</taxon>
        <taxon>Seiridium</taxon>
    </lineage>
</organism>
<evidence type="ECO:0000256" key="2">
    <source>
        <dbReference type="ARBA" id="ARBA00023002"/>
    </source>
</evidence>
<reference evidence="3 4" key="1">
    <citation type="journal article" date="2024" name="J. Plant Pathol.">
        <title>Sequence and assembly of the genome of Seiridium unicorne, isolate CBS 538.82, causal agent of cypress canker disease.</title>
        <authorList>
            <person name="Scali E."/>
            <person name="Rocca G.D."/>
            <person name="Danti R."/>
            <person name="Garbelotto M."/>
            <person name="Barberini S."/>
            <person name="Baroncelli R."/>
            <person name="Emiliani G."/>
        </authorList>
    </citation>
    <scope>NUCLEOTIDE SEQUENCE [LARGE SCALE GENOMIC DNA]</scope>
    <source>
        <strain evidence="3 4">BM-138-508</strain>
    </source>
</reference>
<keyword evidence="4" id="KW-1185">Reference proteome</keyword>
<dbReference type="InterPro" id="IPR036291">
    <property type="entry name" value="NAD(P)-bd_dom_sf"/>
</dbReference>
<dbReference type="EMBL" id="JARVKF010000353">
    <property type="protein sequence ID" value="KAK9418689.1"/>
    <property type="molecule type" value="Genomic_DNA"/>
</dbReference>